<dbReference type="InterPro" id="IPR011990">
    <property type="entry name" value="TPR-like_helical_dom_sf"/>
</dbReference>
<dbReference type="InterPro" id="IPR041662">
    <property type="entry name" value="SusD-like_2"/>
</dbReference>
<dbReference type="EMBL" id="BMKK01000005">
    <property type="protein sequence ID" value="GGD61727.1"/>
    <property type="molecule type" value="Genomic_DNA"/>
</dbReference>
<comment type="caution">
    <text evidence="1">The sequence shown here is derived from an EMBL/GenBank/DDBJ whole genome shotgun (WGS) entry which is preliminary data.</text>
</comment>
<reference evidence="1" key="2">
    <citation type="submission" date="2020-09" db="EMBL/GenBank/DDBJ databases">
        <authorList>
            <person name="Sun Q."/>
            <person name="Zhou Y."/>
        </authorList>
    </citation>
    <scope>NUCLEOTIDE SEQUENCE</scope>
    <source>
        <strain evidence="1">CGMCC 1.15958</strain>
    </source>
</reference>
<organism evidence="1 2">
    <name type="scientific">Emticicia aquatilis</name>
    <dbReference type="NCBI Taxonomy" id="1537369"/>
    <lineage>
        <taxon>Bacteria</taxon>
        <taxon>Pseudomonadati</taxon>
        <taxon>Bacteroidota</taxon>
        <taxon>Cytophagia</taxon>
        <taxon>Cytophagales</taxon>
        <taxon>Leadbetterellaceae</taxon>
        <taxon>Emticicia</taxon>
    </lineage>
</organism>
<dbReference type="Gene3D" id="1.25.40.390">
    <property type="match status" value="1"/>
</dbReference>
<evidence type="ECO:0008006" key="3">
    <source>
        <dbReference type="Google" id="ProtNLM"/>
    </source>
</evidence>
<keyword evidence="2" id="KW-1185">Reference proteome</keyword>
<dbReference type="AlphaFoldDB" id="A0A916YU06"/>
<dbReference type="SUPFAM" id="SSF48452">
    <property type="entry name" value="TPR-like"/>
    <property type="match status" value="1"/>
</dbReference>
<evidence type="ECO:0000313" key="2">
    <source>
        <dbReference type="Proteomes" id="UP000609064"/>
    </source>
</evidence>
<gene>
    <name evidence="1" type="ORF">GCM10011514_27220</name>
</gene>
<accession>A0A916YU06</accession>
<dbReference type="Proteomes" id="UP000609064">
    <property type="component" value="Unassembled WGS sequence"/>
</dbReference>
<name>A0A916YU06_9BACT</name>
<evidence type="ECO:0000313" key="1">
    <source>
        <dbReference type="EMBL" id="GGD61727.1"/>
    </source>
</evidence>
<proteinExistence type="predicted"/>
<dbReference type="Pfam" id="PF12771">
    <property type="entry name" value="SusD-like_2"/>
    <property type="match status" value="1"/>
</dbReference>
<sequence length="506" mass="56265">MLKANRQQLYYLPKILTNMKLNKIIYSFAFIGLLSSVSSCTKDFDEMNTDPNNPTAIGAQYLFPYAVEKAVDRYWGGNVRFERLNLDGAMLWVQYLARNIYSNEGDNYGITPTFYNNTWKSLYNDGLLNFQRIITETGEKGKSPNKNYEGAALVMRSWTFSLLTDLYGAIPYTESIKGTDATPIYTPAYDSMDKVYAGILADLKLANEKLTVGGPAISGDIIYGGDILKWKKFANSLRLRLANRQAAKKSAESKAIMKEILSDAAKYPIFMSNADNALLANTNTRPSNNEWNEVMIVGSRTDWSISKTVVDKLTALGDTRLGVFATKNKAGGYEGIPNGLPDAIATTYLSSASVLTDYFTKASAPSVIMTFSELNFILAEAAFDGDIDGKADDYFKKGIDASFAQFGITTPTTYLTTVGAISKEKIIEQKWIALFGQGVEAWTEFRRTGFPKFSPRDARAVFENDGVVPTRLPYPTTEYSLNKVKLDEGIKINGADNMKTKLWWTE</sequence>
<protein>
    <recommendedName>
        <fullName evidence="3">SusD/RagB family nutrient-binding outer membrane lipoprotein</fullName>
    </recommendedName>
</protein>
<reference evidence="1" key="1">
    <citation type="journal article" date="2014" name="Int. J. Syst. Evol. Microbiol.">
        <title>Complete genome sequence of Corynebacterium casei LMG S-19264T (=DSM 44701T), isolated from a smear-ripened cheese.</title>
        <authorList>
            <consortium name="US DOE Joint Genome Institute (JGI-PGF)"/>
            <person name="Walter F."/>
            <person name="Albersmeier A."/>
            <person name="Kalinowski J."/>
            <person name="Ruckert C."/>
        </authorList>
    </citation>
    <scope>NUCLEOTIDE SEQUENCE</scope>
    <source>
        <strain evidence="1">CGMCC 1.15958</strain>
    </source>
</reference>